<evidence type="ECO:0000313" key="2">
    <source>
        <dbReference type="EMBL" id="WKK86035.2"/>
    </source>
</evidence>
<dbReference type="EMBL" id="CP129970">
    <property type="protein sequence ID" value="WKK86035.2"/>
    <property type="molecule type" value="Genomic_DNA"/>
</dbReference>
<gene>
    <name evidence="2" type="ORF">QYS48_03185</name>
</gene>
<sequence>MREILLSKRASDKLEKLLNYLELEWSLKVKKAFIGKLDTVFAQISKYPDSAPKSDSVKGIHRFVISKQTTMYYKYDSKSVQIVTFFDARMNPKRLKKDTK</sequence>
<organism evidence="2 3">
    <name type="scientific">Marivirga arenosa</name>
    <dbReference type="NCBI Taxonomy" id="3059076"/>
    <lineage>
        <taxon>Bacteria</taxon>
        <taxon>Pseudomonadati</taxon>
        <taxon>Bacteroidota</taxon>
        <taxon>Cytophagia</taxon>
        <taxon>Cytophagales</taxon>
        <taxon>Marivirgaceae</taxon>
        <taxon>Marivirga</taxon>
    </lineage>
</organism>
<reference evidence="2" key="1">
    <citation type="submission" date="2023-08" db="EMBL/GenBank/DDBJ databases">
        <title>Comparative genomics and taxonomic characterization of three novel marine species of genus Marivirga.</title>
        <authorList>
            <person name="Muhammad N."/>
            <person name="Kim S.-G."/>
        </authorList>
    </citation>
    <scope>NUCLEOTIDE SEQUENCE [LARGE SCALE GENOMIC DNA]</scope>
    <source>
        <strain evidence="2">ABR2-2</strain>
    </source>
</reference>
<protein>
    <submittedName>
        <fullName evidence="2">Type II toxin-antitoxin system RelE/ParE family toxin</fullName>
    </submittedName>
</protein>
<name>A0AA49GG21_9BACT</name>
<evidence type="ECO:0000313" key="3">
    <source>
        <dbReference type="Proteomes" id="UP001244443"/>
    </source>
</evidence>
<dbReference type="InterPro" id="IPR035093">
    <property type="entry name" value="RelE/ParE_toxin_dom_sf"/>
</dbReference>
<proteinExistence type="predicted"/>
<dbReference type="RefSeq" id="WP_308358377.1">
    <property type="nucleotide sequence ID" value="NZ_CP129970.2"/>
</dbReference>
<dbReference type="Proteomes" id="UP001244443">
    <property type="component" value="Chromosome"/>
</dbReference>
<keyword evidence="3" id="KW-1185">Reference proteome</keyword>
<dbReference type="Gene3D" id="3.30.2310.20">
    <property type="entry name" value="RelE-like"/>
    <property type="match status" value="1"/>
</dbReference>
<dbReference type="Pfam" id="PF05016">
    <property type="entry name" value="ParE_toxin"/>
    <property type="match status" value="1"/>
</dbReference>
<dbReference type="AlphaFoldDB" id="A0AA49GG21"/>
<dbReference type="InterPro" id="IPR007712">
    <property type="entry name" value="RelE/ParE_toxin"/>
</dbReference>
<evidence type="ECO:0000256" key="1">
    <source>
        <dbReference type="ARBA" id="ARBA00022649"/>
    </source>
</evidence>
<keyword evidence="1" id="KW-1277">Toxin-antitoxin system</keyword>
<accession>A0AA49GG21</accession>